<name>A0ABS1DG59_9PROT</name>
<dbReference type="Gene3D" id="3.40.50.150">
    <property type="entry name" value="Vaccinia Virus protein VP39"/>
    <property type="match status" value="1"/>
</dbReference>
<keyword evidence="1" id="KW-0489">Methyltransferase</keyword>
<evidence type="ECO:0000256" key="1">
    <source>
        <dbReference type="ARBA" id="ARBA00022603"/>
    </source>
</evidence>
<evidence type="ECO:0000313" key="3">
    <source>
        <dbReference type="EMBL" id="MBK1669450.1"/>
    </source>
</evidence>
<dbReference type="EMBL" id="NRRL01000049">
    <property type="protein sequence ID" value="MBK1669450.1"/>
    <property type="molecule type" value="Genomic_DNA"/>
</dbReference>
<dbReference type="Pfam" id="PF06325">
    <property type="entry name" value="PrmA"/>
    <property type="match status" value="1"/>
</dbReference>
<evidence type="ECO:0000313" key="4">
    <source>
        <dbReference type="Proteomes" id="UP001296873"/>
    </source>
</evidence>
<gene>
    <name evidence="3" type="ORF">CKO28_15535</name>
</gene>
<sequence length="222" mass="23589">MSAPSPEPARAPAAFVREQTSLASPRLIPEIAIYGANELNPLWHASEDALAANGVPPPYWAFAWAGGQALARYLLDTPEVVRGKRVLDFAAGSGLCAIAAIKAGATHATASDLDPFACAAMNLNAVANDVTLAVTDADLIDAPGDWDVVLAGDVFYERAMAARVAPWLKRLARGGAEVLVGDPHRHYLPSHGLSRLAHYTVPTTRELEDRELCATSVWRVTG</sequence>
<dbReference type="Proteomes" id="UP001296873">
    <property type="component" value="Unassembled WGS sequence"/>
</dbReference>
<accession>A0ABS1DG59</accession>
<dbReference type="PANTHER" id="PTHR43648:SF1">
    <property type="entry name" value="ELECTRON TRANSFER FLAVOPROTEIN BETA SUBUNIT LYSINE METHYLTRANSFERASE"/>
    <property type="match status" value="1"/>
</dbReference>
<dbReference type="InterPro" id="IPR029063">
    <property type="entry name" value="SAM-dependent_MTases_sf"/>
</dbReference>
<protein>
    <submittedName>
        <fullName evidence="3">Nicotinamide N-methylase</fullName>
    </submittedName>
</protein>
<organism evidence="3 4">
    <name type="scientific">Rhodovibrio sodomensis</name>
    <dbReference type="NCBI Taxonomy" id="1088"/>
    <lineage>
        <taxon>Bacteria</taxon>
        <taxon>Pseudomonadati</taxon>
        <taxon>Pseudomonadota</taxon>
        <taxon>Alphaproteobacteria</taxon>
        <taxon>Rhodospirillales</taxon>
        <taxon>Rhodovibrionaceae</taxon>
        <taxon>Rhodovibrio</taxon>
    </lineage>
</organism>
<keyword evidence="4" id="KW-1185">Reference proteome</keyword>
<keyword evidence="2" id="KW-0808">Transferase</keyword>
<reference evidence="3 4" key="1">
    <citation type="journal article" date="2020" name="Microorganisms">
        <title>Osmotic Adaptation and Compatible Solute Biosynthesis of Phototrophic Bacteria as Revealed from Genome Analyses.</title>
        <authorList>
            <person name="Imhoff J.F."/>
            <person name="Rahn T."/>
            <person name="Kunzel S."/>
            <person name="Keller A."/>
            <person name="Neulinger S.C."/>
        </authorList>
    </citation>
    <scope>NUCLEOTIDE SEQUENCE [LARGE SCALE GENOMIC DNA]</scope>
    <source>
        <strain evidence="3 4">DSM 9895</strain>
    </source>
</reference>
<dbReference type="InterPro" id="IPR050078">
    <property type="entry name" value="Ribosomal_L11_MeTrfase_PrmA"/>
</dbReference>
<dbReference type="SUPFAM" id="SSF53335">
    <property type="entry name" value="S-adenosyl-L-methionine-dependent methyltransferases"/>
    <property type="match status" value="1"/>
</dbReference>
<comment type="caution">
    <text evidence="3">The sequence shown here is derived from an EMBL/GenBank/DDBJ whole genome shotgun (WGS) entry which is preliminary data.</text>
</comment>
<dbReference type="RefSeq" id="WP_200341783.1">
    <property type="nucleotide sequence ID" value="NZ_NRRL01000049.1"/>
</dbReference>
<dbReference type="CDD" id="cd02440">
    <property type="entry name" value="AdoMet_MTases"/>
    <property type="match status" value="1"/>
</dbReference>
<dbReference type="PANTHER" id="PTHR43648">
    <property type="entry name" value="ELECTRON TRANSFER FLAVOPROTEIN BETA SUBUNIT LYSINE METHYLTRANSFERASE"/>
    <property type="match status" value="1"/>
</dbReference>
<evidence type="ECO:0000256" key="2">
    <source>
        <dbReference type="ARBA" id="ARBA00022679"/>
    </source>
</evidence>
<proteinExistence type="predicted"/>